<dbReference type="GO" id="GO:0016887">
    <property type="term" value="F:ATP hydrolysis activity"/>
    <property type="evidence" value="ECO:0007669"/>
    <property type="project" value="InterPro"/>
</dbReference>
<dbReference type="InterPro" id="IPR050611">
    <property type="entry name" value="ABCF"/>
</dbReference>
<dbReference type="InterPro" id="IPR017871">
    <property type="entry name" value="ABC_transporter-like_CS"/>
</dbReference>
<dbReference type="PROSITE" id="PS00211">
    <property type="entry name" value="ABC_TRANSPORTER_1"/>
    <property type="match status" value="1"/>
</dbReference>
<comment type="subcellular location">
    <subcellularLocation>
        <location evidence="1">Membrane</location>
        <topology evidence="1">Multi-pass membrane protein</topology>
    </subcellularLocation>
</comment>
<dbReference type="SUPFAM" id="SSF52540">
    <property type="entry name" value="P-loop containing nucleoside triphosphate hydrolases"/>
    <property type="match status" value="2"/>
</dbReference>
<dbReference type="PANTHER" id="PTHR19211:SF135">
    <property type="entry name" value="ATPASE, PUTATIVE (AFU_ORTHOLOGUE AFUA_1G16440)-RELATED"/>
    <property type="match status" value="1"/>
</dbReference>
<dbReference type="EMBL" id="MNBE01000725">
    <property type="protein sequence ID" value="OKO93292.1"/>
    <property type="molecule type" value="Genomic_DNA"/>
</dbReference>
<dbReference type="PANTHER" id="PTHR19211">
    <property type="entry name" value="ATP-BINDING TRANSPORT PROTEIN-RELATED"/>
    <property type="match status" value="1"/>
</dbReference>
<dbReference type="STRING" id="1316194.A0A1Q5SZB5"/>
<dbReference type="Gene3D" id="3.40.50.300">
    <property type="entry name" value="P-loop containing nucleotide triphosphate hydrolases"/>
    <property type="match status" value="3"/>
</dbReference>
<dbReference type="Pfam" id="PF12848">
    <property type="entry name" value="ABC_tran_Xtn"/>
    <property type="match status" value="1"/>
</dbReference>
<keyword evidence="2" id="KW-0677">Repeat</keyword>
<feature type="compositionally biased region" description="Basic residues" evidence="5">
    <location>
        <begin position="50"/>
        <end position="59"/>
    </location>
</feature>
<gene>
    <name evidence="7" type="ORF">PENSUB_12355</name>
</gene>
<dbReference type="CDD" id="cd03221">
    <property type="entry name" value="ABCF_EF-3"/>
    <property type="match status" value="1"/>
</dbReference>
<dbReference type="Pfam" id="PF00005">
    <property type="entry name" value="ABC_tran"/>
    <property type="match status" value="3"/>
</dbReference>
<evidence type="ECO:0000256" key="3">
    <source>
        <dbReference type="ARBA" id="ARBA00022741"/>
    </source>
</evidence>
<dbReference type="GO" id="GO:0005524">
    <property type="term" value="F:ATP binding"/>
    <property type="evidence" value="ECO:0007669"/>
    <property type="project" value="UniProtKB-KW"/>
</dbReference>
<accession>A0A1Q5SZB5</accession>
<evidence type="ECO:0000256" key="4">
    <source>
        <dbReference type="ARBA" id="ARBA00022840"/>
    </source>
</evidence>
<dbReference type="InterPro" id="IPR032781">
    <property type="entry name" value="ABC_tran_Xtn"/>
</dbReference>
<feature type="region of interest" description="Disordered" evidence="5">
    <location>
        <begin position="39"/>
        <end position="59"/>
    </location>
</feature>
<organism evidence="7 8">
    <name type="scientific">Penicillium subrubescens</name>
    <dbReference type="NCBI Taxonomy" id="1316194"/>
    <lineage>
        <taxon>Eukaryota</taxon>
        <taxon>Fungi</taxon>
        <taxon>Dikarya</taxon>
        <taxon>Ascomycota</taxon>
        <taxon>Pezizomycotina</taxon>
        <taxon>Eurotiomycetes</taxon>
        <taxon>Eurotiomycetidae</taxon>
        <taxon>Eurotiales</taxon>
        <taxon>Aspergillaceae</taxon>
        <taxon>Penicillium</taxon>
    </lineage>
</organism>
<dbReference type="InterPro" id="IPR003593">
    <property type="entry name" value="AAA+_ATPase"/>
</dbReference>
<comment type="caution">
    <text evidence="7">The sequence shown here is derived from an EMBL/GenBank/DDBJ whole genome shotgun (WGS) entry which is preliminary data.</text>
</comment>
<proteinExistence type="predicted"/>
<dbReference type="PROSITE" id="PS50893">
    <property type="entry name" value="ABC_TRANSPORTER_2"/>
    <property type="match status" value="2"/>
</dbReference>
<keyword evidence="4" id="KW-0067">ATP-binding</keyword>
<feature type="domain" description="ABC transporter" evidence="6">
    <location>
        <begin position="50"/>
        <end position="400"/>
    </location>
</feature>
<evidence type="ECO:0000256" key="5">
    <source>
        <dbReference type="SAM" id="MobiDB-lite"/>
    </source>
</evidence>
<evidence type="ECO:0000313" key="8">
    <source>
        <dbReference type="Proteomes" id="UP000186955"/>
    </source>
</evidence>
<feature type="domain" description="ABC transporter" evidence="6">
    <location>
        <begin position="501"/>
        <end position="754"/>
    </location>
</feature>
<evidence type="ECO:0000259" key="6">
    <source>
        <dbReference type="PROSITE" id="PS50893"/>
    </source>
</evidence>
<protein>
    <submittedName>
        <fullName evidence="7">ABC transporter F family member 3</fullName>
    </submittedName>
</protein>
<dbReference type="SMART" id="SM00382">
    <property type="entry name" value="AAA"/>
    <property type="match status" value="2"/>
</dbReference>
<dbReference type="InterPro" id="IPR003439">
    <property type="entry name" value="ABC_transporter-like_ATP-bd"/>
</dbReference>
<keyword evidence="8" id="KW-1185">Reference proteome</keyword>
<evidence type="ECO:0000256" key="1">
    <source>
        <dbReference type="ARBA" id="ARBA00004141"/>
    </source>
</evidence>
<dbReference type="FunFam" id="3.40.50.300:FF:000011">
    <property type="entry name" value="Putative ABC transporter ATP-binding component"/>
    <property type="match status" value="1"/>
</dbReference>
<dbReference type="FunFam" id="3.40.50.300:FF:003119">
    <property type="entry name" value="ABC ATPase, putative (AFU_orthologue AFUA_1G16440)"/>
    <property type="match status" value="1"/>
</dbReference>
<evidence type="ECO:0000256" key="2">
    <source>
        <dbReference type="ARBA" id="ARBA00022737"/>
    </source>
</evidence>
<dbReference type="GO" id="GO:0016020">
    <property type="term" value="C:membrane"/>
    <property type="evidence" value="ECO:0007669"/>
    <property type="project" value="UniProtKB-SubCell"/>
</dbReference>
<sequence length="755" mass="83590">MTSAPTILATCKQTRFHLLDENPSTEIDVEGLSITITSAAADSPDEAPKSKVKGKSKAKAPGKELIADAHLRLKGGIHYGLLGRNGTGKSTLLRAMADKLIPGIPHVTRISILQQTGVDDESGGYGSLRLDKTVLDAVLGSDETRNEVARTAECENIPHIALEFFVANGKPVLSKSFDTEDPLEPVKAIRKVQYQRAERNLFLAHKNANLKSGARGFQARKDLKTAEANMESASERLAQDAESIDAEAVQVDTQAAVETLQTLQSQLEDMNLADMEKEARRILLGLGFKEENLEKKVSTLSGGWRMRCMLASVLVQSPDIMILDEPTNFLDLLGVVWLEKYLQQLRETSETTIVLVSHDRDFINAVCEEIVILRDQKLTYFRGNLAAYEQDFEEQKLYWGRMKESQERQIAHMEASIRENLKIGKKTNDDNKLRQAKSRQKKVDDRMGLQVNANGHRFKLNRDLVGYHLTSRAEIEVPQDERGASMAIPDVTELRFPGPLVSLEGINFQYQKNGRVILDDVNIVVHIGDRVGIMGLNGSGKTTLIRILNGQIPPSTGKVSNHPRLKVGYYGQHSVEELQERGQSEPSLTALGLLTAETEGHLNEGAIRGLLSSMGLAGRIASDVPVAKLSGGQLVRLALARIVWNSPQLLVLDEITTHLDFHTVTALATALSSFNGAIILVSHDRFLVRSVIEGKRDTEHKLDEDFEGVEEEESTESSPRRRSVYVLKAGKLNEQSNGVEQFEKSLVKRVQKLLK</sequence>
<dbReference type="InterPro" id="IPR027417">
    <property type="entry name" value="P-loop_NTPase"/>
</dbReference>
<name>A0A1Q5SZB5_9EURO</name>
<reference evidence="7 8" key="1">
    <citation type="submission" date="2016-10" db="EMBL/GenBank/DDBJ databases">
        <title>Genome sequence of the ascomycete fungus Penicillium subrubescens.</title>
        <authorList>
            <person name="De Vries R.P."/>
            <person name="Peng M."/>
            <person name="Dilokpimol A."/>
            <person name="Hilden K."/>
            <person name="Makela M.R."/>
            <person name="Grigoriev I."/>
            <person name="Riley R."/>
            <person name="Granchi Z."/>
        </authorList>
    </citation>
    <scope>NUCLEOTIDE SEQUENCE [LARGE SCALE GENOMIC DNA]</scope>
    <source>
        <strain evidence="7 8">CBS 132785</strain>
    </source>
</reference>
<dbReference type="Proteomes" id="UP000186955">
    <property type="component" value="Unassembled WGS sequence"/>
</dbReference>
<evidence type="ECO:0000313" key="7">
    <source>
        <dbReference type="EMBL" id="OKO93292.1"/>
    </source>
</evidence>
<keyword evidence="3" id="KW-0547">Nucleotide-binding</keyword>
<dbReference type="AlphaFoldDB" id="A0A1Q5SZB5"/>